<name>A0AAV1EHJ2_OLDCO</name>
<dbReference type="EMBL" id="OX459126">
    <property type="protein sequence ID" value="CAI9119063.1"/>
    <property type="molecule type" value="Genomic_DNA"/>
</dbReference>
<evidence type="ECO:0000259" key="11">
    <source>
        <dbReference type="PROSITE" id="PS50824"/>
    </source>
</evidence>
<feature type="binding site" evidence="7">
    <location>
        <begin position="249"/>
        <end position="256"/>
    </location>
    <ligand>
        <name>ATP</name>
        <dbReference type="ChEBI" id="CHEBI:30616"/>
    </ligand>
</feature>
<evidence type="ECO:0000313" key="12">
    <source>
        <dbReference type="EMBL" id="CAI9119063.1"/>
    </source>
</evidence>
<dbReference type="InterPro" id="IPR027417">
    <property type="entry name" value="P-loop_NTPase"/>
</dbReference>
<keyword evidence="2 7" id="KW-0547">Nucleotide-binding</keyword>
<evidence type="ECO:0000256" key="6">
    <source>
        <dbReference type="ARBA" id="ARBA00034488"/>
    </source>
</evidence>
<dbReference type="GO" id="GO:0007018">
    <property type="term" value="P:microtubule-based movement"/>
    <property type="evidence" value="ECO:0007669"/>
    <property type="project" value="InterPro"/>
</dbReference>
<feature type="coiled-coil region" evidence="8">
    <location>
        <begin position="1363"/>
        <end position="1496"/>
    </location>
</feature>
<feature type="domain" description="Pyrin" evidence="11">
    <location>
        <begin position="573"/>
        <end position="648"/>
    </location>
</feature>
<accession>A0AAV1EHJ2</accession>
<feature type="coiled-coil region" evidence="8">
    <location>
        <begin position="1714"/>
        <end position="1741"/>
    </location>
</feature>
<feature type="domain" description="Kinesin motor" evidence="10">
    <location>
        <begin position="168"/>
        <end position="507"/>
    </location>
</feature>
<keyword evidence="13" id="KW-1185">Reference proteome</keyword>
<feature type="compositionally biased region" description="Polar residues" evidence="9">
    <location>
        <begin position="79"/>
        <end position="92"/>
    </location>
</feature>
<feature type="coiled-coil region" evidence="8">
    <location>
        <begin position="771"/>
        <end position="798"/>
    </location>
</feature>
<feature type="coiled-coil region" evidence="8">
    <location>
        <begin position="622"/>
        <end position="668"/>
    </location>
</feature>
<dbReference type="GO" id="GO:0003777">
    <property type="term" value="F:microtubule motor activity"/>
    <property type="evidence" value="ECO:0007669"/>
    <property type="project" value="InterPro"/>
</dbReference>
<evidence type="ECO:0000256" key="1">
    <source>
        <dbReference type="ARBA" id="ARBA00022701"/>
    </source>
</evidence>
<organism evidence="12 13">
    <name type="scientific">Oldenlandia corymbosa var. corymbosa</name>
    <dbReference type="NCBI Taxonomy" id="529605"/>
    <lineage>
        <taxon>Eukaryota</taxon>
        <taxon>Viridiplantae</taxon>
        <taxon>Streptophyta</taxon>
        <taxon>Embryophyta</taxon>
        <taxon>Tracheophyta</taxon>
        <taxon>Spermatophyta</taxon>
        <taxon>Magnoliopsida</taxon>
        <taxon>eudicotyledons</taxon>
        <taxon>Gunneridae</taxon>
        <taxon>Pentapetalae</taxon>
        <taxon>asterids</taxon>
        <taxon>lamiids</taxon>
        <taxon>Gentianales</taxon>
        <taxon>Rubiaceae</taxon>
        <taxon>Rubioideae</taxon>
        <taxon>Spermacoceae</taxon>
        <taxon>Hedyotis-Oldenlandia complex</taxon>
        <taxon>Oldenlandia</taxon>
    </lineage>
</organism>
<gene>
    <name evidence="12" type="ORF">OLC1_LOCUS24801</name>
</gene>
<dbReference type="InterPro" id="IPR036961">
    <property type="entry name" value="Kinesin_motor_dom_sf"/>
</dbReference>
<feature type="region of interest" description="Disordered" evidence="9">
    <location>
        <begin position="1"/>
        <end position="44"/>
    </location>
</feature>
<dbReference type="SMART" id="SM00129">
    <property type="entry name" value="KISc"/>
    <property type="match status" value="1"/>
</dbReference>
<dbReference type="SUPFAM" id="SSF52540">
    <property type="entry name" value="P-loop containing nucleoside triphosphate hydrolases"/>
    <property type="match status" value="1"/>
</dbReference>
<keyword evidence="5 7" id="KW-0505">Motor protein</keyword>
<dbReference type="PRINTS" id="PR00380">
    <property type="entry name" value="KINESINHEAVY"/>
</dbReference>
<keyword evidence="4 8" id="KW-0175">Coiled coil</keyword>
<feature type="coiled-coil region" evidence="8">
    <location>
        <begin position="1623"/>
        <end position="1675"/>
    </location>
</feature>
<dbReference type="Gene3D" id="3.40.850.10">
    <property type="entry name" value="Kinesin motor domain"/>
    <property type="match status" value="1"/>
</dbReference>
<reference evidence="12" key="1">
    <citation type="submission" date="2023-03" db="EMBL/GenBank/DDBJ databases">
        <authorList>
            <person name="Julca I."/>
        </authorList>
    </citation>
    <scope>NUCLEOTIDE SEQUENCE</scope>
</reference>
<dbReference type="FunFam" id="3.40.850.10:FF:000033">
    <property type="entry name" value="Kinesin-like protein KIN-12E"/>
    <property type="match status" value="1"/>
</dbReference>
<dbReference type="GO" id="GO:0005524">
    <property type="term" value="F:ATP binding"/>
    <property type="evidence" value="ECO:0007669"/>
    <property type="project" value="UniProtKB-UniRule"/>
</dbReference>
<comment type="similarity">
    <text evidence="6">Belongs to the TRAFAC class myosin-kinesin ATPase superfamily. Kinesin family. KIN-12 subfamily.</text>
</comment>
<evidence type="ECO:0000256" key="4">
    <source>
        <dbReference type="ARBA" id="ARBA00023054"/>
    </source>
</evidence>
<feature type="region of interest" description="Disordered" evidence="9">
    <location>
        <begin position="108"/>
        <end position="130"/>
    </location>
</feature>
<feature type="coiled-coil region" evidence="8">
    <location>
        <begin position="1779"/>
        <end position="1816"/>
    </location>
</feature>
<feature type="coiled-coil region" evidence="8">
    <location>
        <begin position="1525"/>
        <end position="1566"/>
    </location>
</feature>
<dbReference type="GO" id="GO:0005874">
    <property type="term" value="C:microtubule"/>
    <property type="evidence" value="ECO:0007669"/>
    <property type="project" value="UniProtKB-KW"/>
</dbReference>
<dbReference type="PANTHER" id="PTHR37739:SF18">
    <property type="entry name" value="KINESIN-LIKE PROTEIN KIN-12C"/>
    <property type="match status" value="1"/>
</dbReference>
<feature type="compositionally biased region" description="Polar residues" evidence="9">
    <location>
        <begin position="110"/>
        <end position="119"/>
    </location>
</feature>
<feature type="compositionally biased region" description="Polar residues" evidence="9">
    <location>
        <begin position="9"/>
        <end position="43"/>
    </location>
</feature>
<keyword evidence="3 7" id="KW-0067">ATP-binding</keyword>
<dbReference type="Proteomes" id="UP001161247">
    <property type="component" value="Chromosome 9"/>
</dbReference>
<dbReference type="PANTHER" id="PTHR37739">
    <property type="entry name" value="KINESIN-LIKE PROTEIN KIN-12D"/>
    <property type="match status" value="1"/>
</dbReference>
<evidence type="ECO:0000256" key="7">
    <source>
        <dbReference type="PROSITE-ProRule" id="PRU00283"/>
    </source>
</evidence>
<dbReference type="GO" id="GO:0008017">
    <property type="term" value="F:microtubule binding"/>
    <property type="evidence" value="ECO:0007669"/>
    <property type="project" value="InterPro"/>
</dbReference>
<keyword evidence="1" id="KW-0493">Microtubule</keyword>
<dbReference type="PROSITE" id="PS00411">
    <property type="entry name" value="KINESIN_MOTOR_1"/>
    <property type="match status" value="1"/>
</dbReference>
<evidence type="ECO:0000256" key="5">
    <source>
        <dbReference type="ARBA" id="ARBA00023175"/>
    </source>
</evidence>
<evidence type="ECO:0000256" key="9">
    <source>
        <dbReference type="SAM" id="MobiDB-lite"/>
    </source>
</evidence>
<dbReference type="Pfam" id="PF00225">
    <property type="entry name" value="Kinesin"/>
    <property type="match status" value="1"/>
</dbReference>
<dbReference type="PROSITE" id="PS50067">
    <property type="entry name" value="KINESIN_MOTOR_2"/>
    <property type="match status" value="1"/>
</dbReference>
<dbReference type="InterPro" id="IPR001752">
    <property type="entry name" value="Kinesin_motor_dom"/>
</dbReference>
<feature type="region of interest" description="Disordered" evidence="9">
    <location>
        <begin position="57"/>
        <end position="92"/>
    </location>
</feature>
<proteinExistence type="inferred from homology"/>
<evidence type="ECO:0000256" key="8">
    <source>
        <dbReference type="SAM" id="Coils"/>
    </source>
</evidence>
<evidence type="ECO:0000256" key="2">
    <source>
        <dbReference type="ARBA" id="ARBA00022741"/>
    </source>
</evidence>
<dbReference type="PROSITE" id="PS50824">
    <property type="entry name" value="DAPIN"/>
    <property type="match status" value="1"/>
</dbReference>
<dbReference type="InterPro" id="IPR004020">
    <property type="entry name" value="DAPIN"/>
</dbReference>
<evidence type="ECO:0000313" key="13">
    <source>
        <dbReference type="Proteomes" id="UP001161247"/>
    </source>
</evidence>
<sequence length="1909" mass="215998">MSKDDSFFPPTTSLRIISPSSANGSKESLHGSSSPSENFSNYETGYPLLSPWRTPLISIPDPSQIQSPTSKEKNAAAPSLQSDTQQFSTQHNNHAKWGRVCNKVNYPAEPTNSAQSTPAKSHRFSSVGGRSSFSKSRGVLQQIANAETAVDVPHFELVQDPSFWKDHNVQVLIRIRPLNNIEKVSQGYGRCLRQENAKTLVWLGHPETRFTFDHIACETISQENLFAVAGLPMVENCMSGYNSCMFAYGQTGSGKTYTMMGDIGHTIQSGNLNEDYGITPRIFEHLFSRIREEEYKGRNEGLKYSCKCSFLEIYNEQITDLLEPSSNNLQLREDSKKGVYVENLTEYNVCTVDDVLKLLLQGSANRKMAATYMNSESSRSHSVFTCVIESCWEKDSMTHLRFGRLNLVDLAGSERQKSSGAEGDRLKEAANINRSLSTLGLVIMSLVDLAQGRHRHVPYRDSRLTFLLQDSLGGNSKTTIIANISPSLCSANETLSTLKFAQRAKLIQNNAKVNEDASGDVMALQQQIQELKVKVAHRRDDSIAELVPDIPSEGGSNDIQKELIHARSLIEAMETKQITLIKELELLQKENYNLRELLLQDQAKRNKLSENHTSELVLQSKLEKLSQDLTMAQLLNSKYQEDHAMELLQNQQNQLVQAEVEMETTKTILHLQNEIALLHSELQGRLRLLEVENGSLRNCLAAKESELDTLCSDWERATIELTTFLLDGSKSLKDASSQVETITSLFPCDNIQISEQVERIAKLCIDKDESILLLKSSLEDAQRTVLEMEQKLNSLRGATIALTEVQKKKIGYERHAGDNFSEQGGDPNKQGSMVLGEHVDNSPLADENADIELACLELLEAILCHPEAESLFVSVRSIVPETISSSYGSVHDLVNGIHEIRKRFLNLKANYGSFFQCQTARNNPLVHSCRFFRGEENEELALDQIRDELKKVNERLDSMIMYISGVTKVNAGESDGWTSDFSTSSYDSSIDIAARSQQLVSFASDGKTVDQEFAESSFHSSEYQKVEHSQMPIQNMSSDGTLLCYLREEFREMCNAFGKINAQFTAISHSKCVSNGNNIIDKNHGVMQITNGHRDIKADSFFTKFEEVQGTMEEADCMLNTLLQSNEDAKKLSSIWNQANSDLALQKSNLIGEITQQSSSIYMQEDSNELLQDQMHFMLKEIATLMSLLDSSFQQYVEDLCNTTYSDAILTVKETLNNISSLRSRVEDISSLVKENGIVYFLPNRYYLRESNEVSQLDRNLDVLVSSLDVEEEVAVLHSESREKGAEVAKEECWIEKCGRSAAKPKDGVVHDDMIMENLKLKRALEHKEALLKGLLFDFSLLQESTSRRKDAKDDAVKMYVTLIQVQKELKMKTDELDNVRTQCAMLEGCLTETEKSLSATNFDLEQVRGELDVLSDRNAELRKLVKDLYQKKSEAEQQLQEQTDTIKDLANEILRMASSAEESLALSVKDIKDDVARVTMERDSLLDQLQALKDKLDFVYALTDEKDAIISEARQESGASKEYAEQKEEEVKILERSVEELESTINVLEKKVYEMEKEVERHREIKISSEVELRDMRERLLMVENMTENIDSHSSSGELFENKTLRKLHEVSMELCKAHNQINILEKEKEKLVKEIKQYQEYVTELIMHAEAQASQYQRKYKNLELMVNEVTTDSFKVVTGAAMTEKLEKTSAKSRGSSSPFRCISNLVQHMNLEKDQELSAAKLRIEELEALVGSKQKDVCLLNTRLASVESMTHDVIRDLLGVKLDITNYSDLISENQLQKLVEDALQQAQQHKAMAKEILKLQMQISDLVEEKESCILEVNRREADLLATRVTLEQIRERDQLLIAQNEMLKADKTNLQRKVAELDDMVKKLFGTTRSFELPEMQESQHNMTRRRDSSLGRNRTK</sequence>
<feature type="region of interest" description="Disordered" evidence="9">
    <location>
        <begin position="1884"/>
        <end position="1909"/>
    </location>
</feature>
<evidence type="ECO:0000256" key="3">
    <source>
        <dbReference type="ARBA" id="ARBA00022840"/>
    </source>
</evidence>
<dbReference type="InterPro" id="IPR044986">
    <property type="entry name" value="KIF15/KIN-12"/>
</dbReference>
<dbReference type="InterPro" id="IPR019821">
    <property type="entry name" value="Kinesin_motor_CS"/>
</dbReference>
<evidence type="ECO:0000259" key="10">
    <source>
        <dbReference type="PROSITE" id="PS50067"/>
    </source>
</evidence>
<protein>
    <submittedName>
        <fullName evidence="12">OLC1v1020726C1</fullName>
    </submittedName>
</protein>
<dbReference type="CDD" id="cd01373">
    <property type="entry name" value="KISc_KLP2_like"/>
    <property type="match status" value="1"/>
</dbReference>